<feature type="compositionally biased region" description="Basic and acidic residues" evidence="1">
    <location>
        <begin position="97"/>
        <end position="106"/>
    </location>
</feature>
<evidence type="ECO:0000313" key="2">
    <source>
        <dbReference type="EMBL" id="MDA3768161.1"/>
    </source>
</evidence>
<feature type="region of interest" description="Disordered" evidence="1">
    <location>
        <begin position="82"/>
        <end position="106"/>
    </location>
</feature>
<dbReference type="EMBL" id="JAQIEY010000019">
    <property type="protein sequence ID" value="MDA3768161.1"/>
    <property type="molecule type" value="Genomic_DNA"/>
</dbReference>
<name>A0AAW5YVT0_9LACO</name>
<comment type="caution">
    <text evidence="2">The sequence shown here is derived from an EMBL/GenBank/DDBJ whole genome shotgun (WGS) entry which is preliminary data.</text>
</comment>
<dbReference type="RefSeq" id="WP_271024665.1">
    <property type="nucleotide sequence ID" value="NZ_JAQIEY010000019.1"/>
</dbReference>
<dbReference type="Proteomes" id="UP001210502">
    <property type="component" value="Unassembled WGS sequence"/>
</dbReference>
<evidence type="ECO:0000256" key="1">
    <source>
        <dbReference type="SAM" id="MobiDB-lite"/>
    </source>
</evidence>
<organism evidence="2 3">
    <name type="scientific">Lactobacillus delbrueckii</name>
    <dbReference type="NCBI Taxonomy" id="1584"/>
    <lineage>
        <taxon>Bacteria</taxon>
        <taxon>Bacillati</taxon>
        <taxon>Bacillota</taxon>
        <taxon>Bacilli</taxon>
        <taxon>Lactobacillales</taxon>
        <taxon>Lactobacillaceae</taxon>
        <taxon>Lactobacillus</taxon>
    </lineage>
</organism>
<proteinExistence type="predicted"/>
<sequence length="106" mass="11945">MTLSSANKIYLYDGDAKFIKEQVGNGYDNLTAAGIVHELIESYKQSELQKMIAAINWHLSSLTGLSSDLAWQGQRNNRLYGAMSREEFEKSSSSLPKMDEPLKEQK</sequence>
<dbReference type="AlphaFoldDB" id="A0AAW5YVT0"/>
<reference evidence="2" key="1">
    <citation type="submission" date="2023-01" db="EMBL/GenBank/DDBJ databases">
        <title>Sequencing of the bacterial strains from artisanal fermented milk Matsoni.</title>
        <authorList>
            <person name="Rozman V."/>
            <person name="Accetto T."/>
            <person name="Bogovic Matijasic B."/>
        </authorList>
    </citation>
    <scope>NUCLEOTIDE SEQUENCE</scope>
    <source>
        <strain evidence="2">Lbl333</strain>
    </source>
</reference>
<evidence type="ECO:0000313" key="3">
    <source>
        <dbReference type="Proteomes" id="UP001210502"/>
    </source>
</evidence>
<accession>A0AAW5YVT0</accession>
<gene>
    <name evidence="2" type="ORF">PF586_06780</name>
</gene>
<protein>
    <submittedName>
        <fullName evidence="2">Uncharacterized protein</fullName>
    </submittedName>
</protein>